<accession>A0A4Z1JFA1</accession>
<gene>
    <name evidence="1" type="ORF">BOTNAR_0002g00040</name>
</gene>
<evidence type="ECO:0000313" key="2">
    <source>
        <dbReference type="Proteomes" id="UP000297452"/>
    </source>
</evidence>
<name>A0A4Z1JFA1_9HELO</name>
<evidence type="ECO:0000313" key="1">
    <source>
        <dbReference type="EMBL" id="TGO70220.1"/>
    </source>
</evidence>
<comment type="caution">
    <text evidence="1">The sequence shown here is derived from an EMBL/GenBank/DDBJ whole genome shotgun (WGS) entry which is preliminary data.</text>
</comment>
<dbReference type="EMBL" id="PQXJ01000002">
    <property type="protein sequence ID" value="TGO70220.1"/>
    <property type="molecule type" value="Genomic_DNA"/>
</dbReference>
<reference evidence="1 2" key="1">
    <citation type="submission" date="2017-12" db="EMBL/GenBank/DDBJ databases">
        <title>Comparative genomics of Botrytis spp.</title>
        <authorList>
            <person name="Valero-Jimenez C.A."/>
            <person name="Tapia P."/>
            <person name="Veloso J."/>
            <person name="Silva-Moreno E."/>
            <person name="Staats M."/>
            <person name="Valdes J.H."/>
            <person name="Van Kan J.A.L."/>
        </authorList>
    </citation>
    <scope>NUCLEOTIDE SEQUENCE [LARGE SCALE GENOMIC DNA]</scope>
    <source>
        <strain evidence="1 2">MUCL2120</strain>
    </source>
</reference>
<proteinExistence type="predicted"/>
<dbReference type="AlphaFoldDB" id="A0A4Z1JFA1"/>
<dbReference type="Proteomes" id="UP000297452">
    <property type="component" value="Unassembled WGS sequence"/>
</dbReference>
<sequence>MRATMRNTGLLKPRGTARRNYHLKNLDRLVKTTQIHTWELTNSKSMAISFIRAPSSTTVALIQYVRRFEGELSEFIFKIE</sequence>
<organism evidence="1 2">
    <name type="scientific">Botryotinia narcissicola</name>
    <dbReference type="NCBI Taxonomy" id="278944"/>
    <lineage>
        <taxon>Eukaryota</taxon>
        <taxon>Fungi</taxon>
        <taxon>Dikarya</taxon>
        <taxon>Ascomycota</taxon>
        <taxon>Pezizomycotina</taxon>
        <taxon>Leotiomycetes</taxon>
        <taxon>Helotiales</taxon>
        <taxon>Sclerotiniaceae</taxon>
        <taxon>Botryotinia</taxon>
    </lineage>
</organism>
<keyword evidence="2" id="KW-1185">Reference proteome</keyword>
<protein>
    <submittedName>
        <fullName evidence="1">Uncharacterized protein</fullName>
    </submittedName>
</protein>